<feature type="compositionally biased region" description="Low complexity" evidence="1">
    <location>
        <begin position="41"/>
        <end position="57"/>
    </location>
</feature>
<dbReference type="AlphaFoldDB" id="A0AAE0J2J1"/>
<dbReference type="EMBL" id="JAUEPO010000001">
    <property type="protein sequence ID" value="KAK3335699.1"/>
    <property type="molecule type" value="Genomic_DNA"/>
</dbReference>
<reference evidence="2" key="1">
    <citation type="journal article" date="2023" name="Mol. Phylogenet. Evol.">
        <title>Genome-scale phylogeny and comparative genomics of the fungal order Sordariales.</title>
        <authorList>
            <person name="Hensen N."/>
            <person name="Bonometti L."/>
            <person name="Westerberg I."/>
            <person name="Brannstrom I.O."/>
            <person name="Guillou S."/>
            <person name="Cros-Aarteil S."/>
            <person name="Calhoun S."/>
            <person name="Haridas S."/>
            <person name="Kuo A."/>
            <person name="Mondo S."/>
            <person name="Pangilinan J."/>
            <person name="Riley R."/>
            <person name="LaButti K."/>
            <person name="Andreopoulos B."/>
            <person name="Lipzen A."/>
            <person name="Chen C."/>
            <person name="Yan M."/>
            <person name="Daum C."/>
            <person name="Ng V."/>
            <person name="Clum A."/>
            <person name="Steindorff A."/>
            <person name="Ohm R.A."/>
            <person name="Martin F."/>
            <person name="Silar P."/>
            <person name="Natvig D.O."/>
            <person name="Lalanne C."/>
            <person name="Gautier V."/>
            <person name="Ament-Velasquez S.L."/>
            <person name="Kruys A."/>
            <person name="Hutchinson M.I."/>
            <person name="Powell A.J."/>
            <person name="Barry K."/>
            <person name="Miller A.N."/>
            <person name="Grigoriev I.V."/>
            <person name="Debuchy R."/>
            <person name="Gladieux P."/>
            <person name="Hiltunen Thoren M."/>
            <person name="Johannesson H."/>
        </authorList>
    </citation>
    <scope>NUCLEOTIDE SEQUENCE</scope>
    <source>
        <strain evidence="2">SMH4131-1</strain>
    </source>
</reference>
<dbReference type="Proteomes" id="UP001286456">
    <property type="component" value="Unassembled WGS sequence"/>
</dbReference>
<feature type="region of interest" description="Disordered" evidence="1">
    <location>
        <begin position="1"/>
        <end position="139"/>
    </location>
</feature>
<feature type="region of interest" description="Disordered" evidence="1">
    <location>
        <begin position="612"/>
        <end position="643"/>
    </location>
</feature>
<evidence type="ECO:0000313" key="2">
    <source>
        <dbReference type="EMBL" id="KAK3335699.1"/>
    </source>
</evidence>
<evidence type="ECO:0000256" key="1">
    <source>
        <dbReference type="SAM" id="MobiDB-lite"/>
    </source>
</evidence>
<evidence type="ECO:0000313" key="3">
    <source>
        <dbReference type="Proteomes" id="UP001286456"/>
    </source>
</evidence>
<protein>
    <submittedName>
        <fullName evidence="2">Uncharacterized protein</fullName>
    </submittedName>
</protein>
<name>A0AAE0J2J1_9PEZI</name>
<sequence>MSKNGNITSFFKRAPKDSQSSSISAPSQPSQSLTAPPPSQPVSYSPPKAPFSSSSPSPSRPRSPRLPSSPPPFLSSQAAPSLKPQPQPRARDAIIQGSDDEDEDDFISSDDDLPPLFSKPTTSSAAVPIPSARKDANACVTPRAKRKAIAFHSSPLSIRKPKHKFDMKALLKHAEAENAIEESEQRVASVMSRPSEPVAAVKKAPGSLHDNMLNVLSEDDGSQNEGRREKVLRAVKRTGEDVERKEYHFFDKDDRRSADDSSIGARQPFPKGAATGVWKFLAPAKTRVESFEDGLAYNVQFKLRNLPDEIFIWVLHETPFEKSRKLREEYLRLLGVCPSHAGEYISEETIVQFFRRLGASSRALDFGPQASRASREYERQKEPYKQRDWTPLRSVLGILAGTARGLELPVLIRGVATLLRLGMDNLVREDPLIQTDHEDAMLNLVRAVPDASWNSFCGAVCASLYDHVEEACLRWDAVSSIPITNPCLIELRRRLAIVCVFDAPQRASTRPEDHFSMRAVIDQLEADKFIVDRHNTDYYELAALTDLLSVAIGDGNPPLGGRGSPETIKQYNAEVDEVARRLKILYSNIHEQGGAYASRLDAKTKLKDLERKLHHATRTRPPPKESVFGLRTSEDDAARPRQQRFMQRFLAKGAAGGRPKTPP</sequence>
<organism evidence="2 3">
    <name type="scientific">Cercophora scortea</name>
    <dbReference type="NCBI Taxonomy" id="314031"/>
    <lineage>
        <taxon>Eukaryota</taxon>
        <taxon>Fungi</taxon>
        <taxon>Dikarya</taxon>
        <taxon>Ascomycota</taxon>
        <taxon>Pezizomycotina</taxon>
        <taxon>Sordariomycetes</taxon>
        <taxon>Sordariomycetidae</taxon>
        <taxon>Sordariales</taxon>
        <taxon>Lasiosphaeriaceae</taxon>
        <taxon>Cercophora</taxon>
    </lineage>
</organism>
<gene>
    <name evidence="2" type="ORF">B0T19DRAFT_15756</name>
</gene>
<reference evidence="2" key="2">
    <citation type="submission" date="2023-06" db="EMBL/GenBank/DDBJ databases">
        <authorList>
            <consortium name="Lawrence Berkeley National Laboratory"/>
            <person name="Haridas S."/>
            <person name="Hensen N."/>
            <person name="Bonometti L."/>
            <person name="Westerberg I."/>
            <person name="Brannstrom I.O."/>
            <person name="Guillou S."/>
            <person name="Cros-Aarteil S."/>
            <person name="Calhoun S."/>
            <person name="Kuo A."/>
            <person name="Mondo S."/>
            <person name="Pangilinan J."/>
            <person name="Riley R."/>
            <person name="Labutti K."/>
            <person name="Andreopoulos B."/>
            <person name="Lipzen A."/>
            <person name="Chen C."/>
            <person name="Yanf M."/>
            <person name="Daum C."/>
            <person name="Ng V."/>
            <person name="Clum A."/>
            <person name="Steindorff A."/>
            <person name="Ohm R."/>
            <person name="Martin F."/>
            <person name="Silar P."/>
            <person name="Natvig D."/>
            <person name="Lalanne C."/>
            <person name="Gautier V."/>
            <person name="Ament-Velasquez S.L."/>
            <person name="Kruys A."/>
            <person name="Hutchinson M.I."/>
            <person name="Powell A.J."/>
            <person name="Barry K."/>
            <person name="Miller A.N."/>
            <person name="Grigoriev I.V."/>
            <person name="Debuchy R."/>
            <person name="Gladieux P."/>
            <person name="Thoren M.H."/>
            <person name="Johannesson H."/>
        </authorList>
    </citation>
    <scope>NUCLEOTIDE SEQUENCE</scope>
    <source>
        <strain evidence="2">SMH4131-1</strain>
    </source>
</reference>
<keyword evidence="3" id="KW-1185">Reference proteome</keyword>
<comment type="caution">
    <text evidence="2">The sequence shown here is derived from an EMBL/GenBank/DDBJ whole genome shotgun (WGS) entry which is preliminary data.</text>
</comment>
<proteinExistence type="predicted"/>
<accession>A0AAE0J2J1</accession>
<feature type="compositionally biased region" description="Acidic residues" evidence="1">
    <location>
        <begin position="98"/>
        <end position="113"/>
    </location>
</feature>
<feature type="compositionally biased region" description="Low complexity" evidence="1">
    <location>
        <begin position="18"/>
        <end position="32"/>
    </location>
</feature>